<keyword evidence="2" id="KW-0175">Coiled coil</keyword>
<feature type="domain" description="Thioredoxin" evidence="4">
    <location>
        <begin position="32"/>
        <end position="160"/>
    </location>
</feature>
<gene>
    <name evidence="5" type="primary">dsbH_2</name>
    <name evidence="5" type="ORF">PDESU_04429</name>
</gene>
<dbReference type="EMBL" id="CAAHFG010000003">
    <property type="protein sequence ID" value="VGO15842.1"/>
    <property type="molecule type" value="Genomic_DNA"/>
</dbReference>
<dbReference type="Pfam" id="PF13899">
    <property type="entry name" value="Thioredoxin_7"/>
    <property type="match status" value="1"/>
</dbReference>
<dbReference type="PROSITE" id="PS51352">
    <property type="entry name" value="THIOREDOXIN_2"/>
    <property type="match status" value="1"/>
</dbReference>
<dbReference type="Proteomes" id="UP000366872">
    <property type="component" value="Unassembled WGS sequence"/>
</dbReference>
<evidence type="ECO:0000313" key="5">
    <source>
        <dbReference type="EMBL" id="VGO15842.1"/>
    </source>
</evidence>
<sequence>MKNTTWMIGAALLLSGAVNGTMAGVEFDADGAVPGKWTMDYEAAKKVAQEKQLPILLDFSGSDWCGWCKVMEENVFTKPEWATYAKDNLMMVLIDFPKDKSLVPEKYVERNNALKDEYGIRGYPTFVVLDQDGKTELGRLKSGRDKTPESFQAELKNLLRFRQAEVEKYCAALSGEDRKTYRGFLDELATKQAEQKLAEKEEAEARAKARQLKRDVGELEEKMLEFRVAQLDEEERKKFEELETKLEETGKKLSDWMRSKPERNDENMKLYEAMQAEIQEIEQQISQY</sequence>
<dbReference type="Gene3D" id="3.40.30.10">
    <property type="entry name" value="Glutaredoxin"/>
    <property type="match status" value="1"/>
</dbReference>
<dbReference type="PANTHER" id="PTHR15337:SF11">
    <property type="entry name" value="THIOREDOXIN DOMAIN-CONTAINING PROTEIN"/>
    <property type="match status" value="1"/>
</dbReference>
<protein>
    <submittedName>
        <fullName evidence="5">Disulfide bond reductase DsbH</fullName>
    </submittedName>
</protein>
<evidence type="ECO:0000313" key="6">
    <source>
        <dbReference type="Proteomes" id="UP000366872"/>
    </source>
</evidence>
<feature type="chain" id="PRO_5025418579" evidence="3">
    <location>
        <begin position="24"/>
        <end position="288"/>
    </location>
</feature>
<keyword evidence="6" id="KW-1185">Reference proteome</keyword>
<dbReference type="SUPFAM" id="SSF52833">
    <property type="entry name" value="Thioredoxin-like"/>
    <property type="match status" value="1"/>
</dbReference>
<name>A0A6C2U6Z2_PONDE</name>
<dbReference type="InterPro" id="IPR013766">
    <property type="entry name" value="Thioredoxin_domain"/>
</dbReference>
<feature type="coiled-coil region" evidence="2">
    <location>
        <begin position="186"/>
        <end position="284"/>
    </location>
</feature>
<reference evidence="5 6" key="1">
    <citation type="submission" date="2019-04" db="EMBL/GenBank/DDBJ databases">
        <authorList>
            <person name="Van Vliet M D."/>
        </authorList>
    </citation>
    <scope>NUCLEOTIDE SEQUENCE [LARGE SCALE GENOMIC DNA]</scope>
    <source>
        <strain evidence="5 6">F1</strain>
    </source>
</reference>
<feature type="signal peptide" evidence="3">
    <location>
        <begin position="1"/>
        <end position="23"/>
    </location>
</feature>
<evidence type="ECO:0000256" key="3">
    <source>
        <dbReference type="SAM" id="SignalP"/>
    </source>
</evidence>
<dbReference type="AlphaFoldDB" id="A0A6C2U6Z2"/>
<keyword evidence="1 3" id="KW-0732">Signal</keyword>
<dbReference type="RefSeq" id="WP_168442494.1">
    <property type="nucleotide sequence ID" value="NZ_CAAHFG010000003.1"/>
</dbReference>
<evidence type="ECO:0000259" key="4">
    <source>
        <dbReference type="PROSITE" id="PS51352"/>
    </source>
</evidence>
<dbReference type="InterPro" id="IPR036249">
    <property type="entry name" value="Thioredoxin-like_sf"/>
</dbReference>
<accession>A0A6C2U6Z2</accession>
<proteinExistence type="predicted"/>
<evidence type="ECO:0000256" key="1">
    <source>
        <dbReference type="ARBA" id="ARBA00022729"/>
    </source>
</evidence>
<organism evidence="5 6">
    <name type="scientific">Pontiella desulfatans</name>
    <dbReference type="NCBI Taxonomy" id="2750659"/>
    <lineage>
        <taxon>Bacteria</taxon>
        <taxon>Pseudomonadati</taxon>
        <taxon>Kiritimatiellota</taxon>
        <taxon>Kiritimatiellia</taxon>
        <taxon>Kiritimatiellales</taxon>
        <taxon>Pontiellaceae</taxon>
        <taxon>Pontiella</taxon>
    </lineage>
</organism>
<evidence type="ECO:0000256" key="2">
    <source>
        <dbReference type="SAM" id="Coils"/>
    </source>
</evidence>
<dbReference type="PANTHER" id="PTHR15337">
    <property type="entry name" value="ANTERIOR GRADIENT PROTEIN-RELATED"/>
    <property type="match status" value="1"/>
</dbReference>
<dbReference type="InterPro" id="IPR051099">
    <property type="entry name" value="AGR/TXD"/>
</dbReference>